<evidence type="ECO:0000256" key="1">
    <source>
        <dbReference type="SAM" id="Phobius"/>
    </source>
</evidence>
<evidence type="ECO:0000259" key="2">
    <source>
        <dbReference type="Pfam" id="PF20703"/>
    </source>
</evidence>
<dbReference type="InterPro" id="IPR049052">
    <property type="entry name" value="nSTAND1"/>
</dbReference>
<dbReference type="EMBL" id="WRXO01000012">
    <property type="protein sequence ID" value="MVT44657.1"/>
    <property type="molecule type" value="Genomic_DNA"/>
</dbReference>
<keyword evidence="1" id="KW-0472">Membrane</keyword>
<keyword evidence="1" id="KW-0812">Transmembrane</keyword>
<comment type="caution">
    <text evidence="3">The sequence shown here is derived from an EMBL/GenBank/DDBJ whole genome shotgun (WGS) entry which is preliminary data.</text>
</comment>
<keyword evidence="4" id="KW-1185">Reference proteome</keyword>
<organism evidence="3 4">
    <name type="scientific">Chitinophaga oryziterrae</name>
    <dbReference type="NCBI Taxonomy" id="1031224"/>
    <lineage>
        <taxon>Bacteria</taxon>
        <taxon>Pseudomonadati</taxon>
        <taxon>Bacteroidota</taxon>
        <taxon>Chitinophagia</taxon>
        <taxon>Chitinophagales</taxon>
        <taxon>Chitinophagaceae</taxon>
        <taxon>Chitinophaga</taxon>
    </lineage>
</organism>
<accession>A0A6N8JHF0</accession>
<feature type="transmembrane region" description="Helical" evidence="1">
    <location>
        <begin position="488"/>
        <end position="506"/>
    </location>
</feature>
<dbReference type="InterPro" id="IPR027417">
    <property type="entry name" value="P-loop_NTPase"/>
</dbReference>
<dbReference type="Proteomes" id="UP000468388">
    <property type="component" value="Unassembled WGS sequence"/>
</dbReference>
<name>A0A6N8JHF0_9BACT</name>
<reference evidence="3 4" key="1">
    <citation type="submission" date="2019-12" db="EMBL/GenBank/DDBJ databases">
        <title>The draft genomic sequence of strain Chitinophaga oryziterrae JCM 16595.</title>
        <authorList>
            <person name="Zhang X."/>
        </authorList>
    </citation>
    <scope>NUCLEOTIDE SEQUENCE [LARGE SCALE GENOMIC DNA]</scope>
    <source>
        <strain evidence="3 4">JCM 16595</strain>
    </source>
</reference>
<dbReference type="InterPro" id="IPR015943">
    <property type="entry name" value="WD40/YVTN_repeat-like_dom_sf"/>
</dbReference>
<sequence length="1021" mass="117699">MLENPTFDRYPGLRSFNENEQQLFFGRERESYDLHNLICSERLVVLFSKSGIGKSSLLQAGVFPPLRENGYYPIKVRFQYTKGNNEQPTPLEILKDVLLNDEAVTQADIIFDNEKPLLWEICRSVTVNDGKVPVLVFDQFEEFFYSPPEQQNEFLHELAELVHQQPPNRIINKLGEIDIEERTEDQLRWVRQPTYKIVIAIRSDKLYELESVRKYIPLILRNRYQLKPLTIENANKAIVAPAKIGEGKLFQSSQFNFDPVVLTRILHKLAERKSTGLTEVEDSANVHANLEIESSQLQIICKYIEELVIAENKRKWNWLPDNLMTIDDKIFDPDKDIPMVLDNFYANQLSKITTVDKNILRTVLEEHLIAGGNRASLTQNQMKEFLPGDIVDKLLELRLIKEEYTHLGLTYELSHDTLVEPVLRAYEVRKSQDASIKRAAEIQETNRLLLEEQTRNRHMDRLRKEAEEGRTAAKEALKMALKSNKRTVLYLVLIGAFAIIASILFVRSIMMKNRLNENLVQSVQAFGERYYQQNMHHMAFKVWNELFKYGEGIPGVDSIGHLLNKSFFFDISGGEKIGRLDDHHYVVLNTDKTLYLWTVGPANNTVLYEQIGSNAYDLDISDNGGFITYMSGDGQLNLYDVGQRKATIVASENLSKPGFLRNSTILFCSNRENVTRLYDSKRRHLLPIEITIQDIMQMERFKTGVVGILDDNCIGIVKAGRKMVLWNISNTYDCKIIDSTNDVTNIESVGDFGSIVFVKEKNNRKELFICHTSDLSKFKTYRCLITSDISFSGNHSRCRFYDSQGALHIYNLSTNREDTVIKDVPNPRGNGILPRYLSFSYSGNGFLYNNSKNELIFCNTDHNKSMLLPEKKRDTYYAILPNGEDYLKADSSGDFEIVNMITSKRLFKDSLFPDKIYGGRIAYPYYSDDSRMMGYWKQKGDSGVYVVYDLIAKKYIYHADGVRGYPKALYAGSLEWKTDNNQTGIILLNGRPRTIEYYDTLFPPLSDKEKRKYQPQTGFFN</sequence>
<dbReference type="Pfam" id="PF20703">
    <property type="entry name" value="nSTAND1"/>
    <property type="match status" value="1"/>
</dbReference>
<dbReference type="Gene3D" id="3.40.50.300">
    <property type="entry name" value="P-loop containing nucleotide triphosphate hydrolases"/>
    <property type="match status" value="1"/>
</dbReference>
<dbReference type="SUPFAM" id="SSF52540">
    <property type="entry name" value="P-loop containing nucleoside triphosphate hydrolases"/>
    <property type="match status" value="1"/>
</dbReference>
<proteinExistence type="predicted"/>
<keyword evidence="1" id="KW-1133">Transmembrane helix</keyword>
<dbReference type="RefSeq" id="WP_157303444.1">
    <property type="nucleotide sequence ID" value="NZ_BAAAZB010000018.1"/>
</dbReference>
<protein>
    <recommendedName>
        <fullName evidence="2">Novel STAND NTPase 1 domain-containing protein</fullName>
    </recommendedName>
</protein>
<dbReference type="Gene3D" id="2.130.10.10">
    <property type="entry name" value="YVTN repeat-like/Quinoprotein amine dehydrogenase"/>
    <property type="match status" value="1"/>
</dbReference>
<evidence type="ECO:0000313" key="3">
    <source>
        <dbReference type="EMBL" id="MVT44657.1"/>
    </source>
</evidence>
<feature type="domain" description="Novel STAND NTPase 1" evidence="2">
    <location>
        <begin position="10"/>
        <end position="244"/>
    </location>
</feature>
<dbReference type="SUPFAM" id="SSF82171">
    <property type="entry name" value="DPP6 N-terminal domain-like"/>
    <property type="match status" value="1"/>
</dbReference>
<gene>
    <name evidence="3" type="ORF">GO495_28955</name>
</gene>
<dbReference type="OrthoDB" id="1090410at2"/>
<dbReference type="AlphaFoldDB" id="A0A6N8JHF0"/>
<evidence type="ECO:0000313" key="4">
    <source>
        <dbReference type="Proteomes" id="UP000468388"/>
    </source>
</evidence>